<comment type="pathway">
    <text evidence="11">Phospholipid metabolism; phosphatidylethanolamine biosynthesis.</text>
</comment>
<proteinExistence type="predicted"/>
<sequence length="515" mass="58894">MSYVDVPIVIFSARFRVLFDQPSVLYIKTGSGDSMVTIGSSGEIKVFIRRSYKGPLSVLAYKNGLIMKKHIKTIEYPNIEAMILDFKHFSHPRMIKKVIMKLPFNMNIVVFTAENYLKNIKLAYKSRFFNIFTGFFLNNYQSAKIFVKTLNGTVIEEKMPTFFKIFLIYIYNESLSSNIFYKTMCRKMTERASRVYFDKKSVKYIKDFINFFDIDLSEIEEEKYACFNDFFCRRFKRGARVAENALALCSPSDCRVIAFETVEESTRFWIKGTKFCLDVFLNGSNKATRTKHMLNNGRDVLSACISDTLGADMKKQLSRSGDSSDEYIDDEKLSDIGVEQRYRCGCQHRCEAMNGQKQHKISLGTLIICRLAAQDYHRFHSPVKGCVKMIKEIDGDYLTVNPISVERSNVFTQNKRVIILIESELFGNVYAVAVGATMVGSIKLSVTVGTEVEVMQEIGYFQMGGSTIVLLCEKELDIRKEIQINSNAQIETYVNVGNTLAFNKKEDVTNKGDCL</sequence>
<evidence type="ECO:0000256" key="8">
    <source>
        <dbReference type="ARBA" id="ARBA00023239"/>
    </source>
</evidence>
<dbReference type="Proteomes" id="UP000011081">
    <property type="component" value="Unassembled WGS sequence"/>
</dbReference>
<comment type="pathway">
    <text evidence="2">Lipid metabolism.</text>
</comment>
<keyword evidence="10" id="KW-0670">Pyruvate</keyword>
<evidence type="ECO:0000313" key="13">
    <source>
        <dbReference type="Proteomes" id="UP000011081"/>
    </source>
</evidence>
<evidence type="ECO:0000256" key="11">
    <source>
        <dbReference type="ARBA" id="ARBA00024326"/>
    </source>
</evidence>
<keyword evidence="6" id="KW-0443">Lipid metabolism</keyword>
<evidence type="ECO:0000256" key="7">
    <source>
        <dbReference type="ARBA" id="ARBA00023209"/>
    </source>
</evidence>
<dbReference type="UniPathway" id="UPA00558"/>
<reference evidence="13" key="1">
    <citation type="submission" date="2011-03" db="EMBL/GenBank/DDBJ databases">
        <title>The genome sequence of Vavraia culicis strain floridensis.</title>
        <authorList>
            <consortium name="The Broad Institute Genome Sequencing Platform"/>
            <person name="Cuomo C."/>
            <person name="Becnel J."/>
            <person name="Sanscrainte N."/>
            <person name="Young S.K."/>
            <person name="Zeng Q."/>
            <person name="Gargeya S."/>
            <person name="Fitzgerald M."/>
            <person name="Haas B."/>
            <person name="Abouelleil A."/>
            <person name="Alvarado L."/>
            <person name="Arachchi H.M."/>
            <person name="Berlin A."/>
            <person name="Chapman S.B."/>
            <person name="Gearin G."/>
            <person name="Goldberg J."/>
            <person name="Griggs A."/>
            <person name="Gujja S."/>
            <person name="Hansen M."/>
            <person name="Heiman D."/>
            <person name="Howarth C."/>
            <person name="Larimer J."/>
            <person name="Lui A."/>
            <person name="MacDonald P.J.P."/>
            <person name="McCowen C."/>
            <person name="Montmayeur A."/>
            <person name="Murphy C."/>
            <person name="Neiman D."/>
            <person name="Pearson M."/>
            <person name="Priest M."/>
            <person name="Roberts A."/>
            <person name="Saif S."/>
            <person name="Shea T."/>
            <person name="Sisk P."/>
            <person name="Stolte C."/>
            <person name="Sykes S."/>
            <person name="Wortman J."/>
            <person name="Nusbaum C."/>
            <person name="Birren B."/>
        </authorList>
    </citation>
    <scope>NUCLEOTIDE SEQUENCE [LARGE SCALE GENOMIC DNA]</scope>
    <source>
        <strain evidence="13">floridensis</strain>
    </source>
</reference>
<evidence type="ECO:0000256" key="4">
    <source>
        <dbReference type="ARBA" id="ARBA00022516"/>
    </source>
</evidence>
<dbReference type="GO" id="GO:0006646">
    <property type="term" value="P:phosphatidylethanolamine biosynthetic process"/>
    <property type="evidence" value="ECO:0007669"/>
    <property type="project" value="UniProtKB-UniPathway"/>
</dbReference>
<organism evidence="12 13">
    <name type="scientific">Vavraia culicis (isolate floridensis)</name>
    <name type="common">Microsporidian parasite</name>
    <dbReference type="NCBI Taxonomy" id="948595"/>
    <lineage>
        <taxon>Eukaryota</taxon>
        <taxon>Fungi</taxon>
        <taxon>Fungi incertae sedis</taxon>
        <taxon>Microsporidia</taxon>
        <taxon>Pleistophoridae</taxon>
        <taxon>Vavraia</taxon>
    </lineage>
</organism>
<dbReference type="InterPro" id="IPR003817">
    <property type="entry name" value="PS_Dcarbxylase"/>
</dbReference>
<protein>
    <recommendedName>
        <fullName evidence="3">phosphatidylserine decarboxylase</fullName>
        <ecNumber evidence="3">4.1.1.65</ecNumber>
    </recommendedName>
</protein>
<evidence type="ECO:0000256" key="6">
    <source>
        <dbReference type="ARBA" id="ARBA00023098"/>
    </source>
</evidence>
<dbReference type="HOGENOM" id="CLU_529139_0_0_1"/>
<keyword evidence="8" id="KW-0456">Lyase</keyword>
<dbReference type="InParanoid" id="L2GXN6"/>
<dbReference type="RefSeq" id="XP_008073229.1">
    <property type="nucleotide sequence ID" value="XM_008075038.1"/>
</dbReference>
<dbReference type="GeneID" id="19878100"/>
<keyword evidence="4" id="KW-0444">Lipid biosynthesis</keyword>
<evidence type="ECO:0000256" key="1">
    <source>
        <dbReference type="ARBA" id="ARBA00001928"/>
    </source>
</evidence>
<keyword evidence="7" id="KW-0594">Phospholipid biosynthesis</keyword>
<dbReference type="FunCoup" id="L2GXN6">
    <property type="interactions" value="77"/>
</dbReference>
<dbReference type="AlphaFoldDB" id="L2GXN6"/>
<gene>
    <name evidence="12" type="ORF">VCUG_00210</name>
</gene>
<dbReference type="Pfam" id="PF02666">
    <property type="entry name" value="PS_Dcarbxylase"/>
    <property type="match status" value="2"/>
</dbReference>
<dbReference type="VEuPathDB" id="MicrosporidiaDB:VCUG_00210"/>
<dbReference type="OrthoDB" id="5973539at2759"/>
<dbReference type="NCBIfam" id="TIGR00163">
    <property type="entry name" value="PS_decarb"/>
    <property type="match status" value="1"/>
</dbReference>
<evidence type="ECO:0000256" key="2">
    <source>
        <dbReference type="ARBA" id="ARBA00005189"/>
    </source>
</evidence>
<dbReference type="EMBL" id="GL877405">
    <property type="protein sequence ID" value="ELA48374.1"/>
    <property type="molecule type" value="Genomic_DNA"/>
</dbReference>
<evidence type="ECO:0000256" key="10">
    <source>
        <dbReference type="ARBA" id="ARBA00023317"/>
    </source>
</evidence>
<evidence type="ECO:0000313" key="12">
    <source>
        <dbReference type="EMBL" id="ELA48374.1"/>
    </source>
</evidence>
<dbReference type="GO" id="GO:0004609">
    <property type="term" value="F:phosphatidylserine decarboxylase activity"/>
    <property type="evidence" value="ECO:0007669"/>
    <property type="project" value="UniProtKB-EC"/>
</dbReference>
<keyword evidence="9" id="KW-1208">Phospholipid metabolism</keyword>
<evidence type="ECO:0000256" key="9">
    <source>
        <dbReference type="ARBA" id="ARBA00023264"/>
    </source>
</evidence>
<evidence type="ECO:0000256" key="5">
    <source>
        <dbReference type="ARBA" id="ARBA00022793"/>
    </source>
</evidence>
<dbReference type="EC" id="4.1.1.65" evidence="3"/>
<dbReference type="PANTHER" id="PTHR10067:SF17">
    <property type="entry name" value="PHOSPHATIDYLSERINE DECARBOXYLASE PROENZYME 2"/>
    <property type="match status" value="1"/>
</dbReference>
<keyword evidence="13" id="KW-1185">Reference proteome</keyword>
<name>L2GXN6_VAVCU</name>
<dbReference type="STRING" id="948595.L2GXN6"/>
<evidence type="ECO:0000256" key="3">
    <source>
        <dbReference type="ARBA" id="ARBA00012243"/>
    </source>
</evidence>
<dbReference type="InterPro" id="IPR033177">
    <property type="entry name" value="PSD-B"/>
</dbReference>
<dbReference type="OMA" id="EYPNIEA"/>
<accession>L2GXN6</accession>
<comment type="cofactor">
    <cofactor evidence="1">
        <name>pyruvate</name>
        <dbReference type="ChEBI" id="CHEBI:15361"/>
    </cofactor>
</comment>
<dbReference type="PANTHER" id="PTHR10067">
    <property type="entry name" value="PHOSPHATIDYLSERINE DECARBOXYLASE"/>
    <property type="match status" value="1"/>
</dbReference>
<keyword evidence="5" id="KW-0210">Decarboxylase</keyword>